<sequence>MGKRRQGLGRRELLGLGAAALTAASAGTPPAYAVDKRFDLAGPNALWIDEKRLHHTTVMQSFAFDEQRHHIYAFQVMQGGIRLPGESRTYTHAERKVQGDLCLNRLSMNGDHVDHMYLKGFGHGGAIAVEERPVGSPRLWAEGDINPASGYGRAIVRFRYAAGTVLRSGSSSVAVFRPKPGTTNNNVALDLYRRRMLLRYRLAGAPRYALYRFDDFTAGRFNVLIDFPQPGAELGLPFQGMALHNGYAYQMLGHALDPDHPSSPAGDGRLHCIDVRTGRVVQEQLGRPARLRQAREPEGLAVLRRIAKPRLCLGFAAGPPRGRTYSIYYKQAL</sequence>
<dbReference type="EMBL" id="VCHX02000114">
    <property type="protein sequence ID" value="TPQ21638.1"/>
    <property type="molecule type" value="Genomic_DNA"/>
</dbReference>
<organism evidence="2 3">
    <name type="scientific">Streptomyces sporangiiformans</name>
    <dbReference type="NCBI Taxonomy" id="2315329"/>
    <lineage>
        <taxon>Bacteria</taxon>
        <taxon>Bacillati</taxon>
        <taxon>Actinomycetota</taxon>
        <taxon>Actinomycetes</taxon>
        <taxon>Kitasatosporales</taxon>
        <taxon>Streptomycetaceae</taxon>
        <taxon>Streptomyces</taxon>
    </lineage>
</organism>
<gene>
    <name evidence="2" type="ORF">FGD71_014070</name>
</gene>
<dbReference type="Pfam" id="PF21311">
    <property type="entry name" value="Phage_RBD_prop"/>
    <property type="match status" value="1"/>
</dbReference>
<dbReference type="PROSITE" id="PS51318">
    <property type="entry name" value="TAT"/>
    <property type="match status" value="1"/>
</dbReference>
<dbReference type="RefSeq" id="WP_119100776.1">
    <property type="nucleotide sequence ID" value="NZ_QXMJ01000114.1"/>
</dbReference>
<evidence type="ECO:0000313" key="3">
    <source>
        <dbReference type="Proteomes" id="UP000317378"/>
    </source>
</evidence>
<comment type="caution">
    <text evidence="2">The sequence shown here is derived from an EMBL/GenBank/DDBJ whole genome shotgun (WGS) entry which is preliminary data.</text>
</comment>
<proteinExistence type="predicted"/>
<reference evidence="2 3" key="1">
    <citation type="submission" date="2019-06" db="EMBL/GenBank/DDBJ databases">
        <title>Streptomyces sporangiiformans sp. nov., a novel actinomycete isolated from soil in Mount Song.</title>
        <authorList>
            <person name="Han L."/>
        </authorList>
    </citation>
    <scope>NUCLEOTIDE SEQUENCE [LARGE SCALE GENOMIC DNA]</scope>
    <source>
        <strain evidence="2 3">NEAU-SSA 1</strain>
    </source>
</reference>
<dbReference type="Proteomes" id="UP000317378">
    <property type="component" value="Unassembled WGS sequence"/>
</dbReference>
<keyword evidence="3" id="KW-1185">Reference proteome</keyword>
<evidence type="ECO:0000313" key="2">
    <source>
        <dbReference type="EMBL" id="TPQ21638.1"/>
    </source>
</evidence>
<dbReference type="AlphaFoldDB" id="A0A505DK50"/>
<evidence type="ECO:0000259" key="1">
    <source>
        <dbReference type="Pfam" id="PF21311"/>
    </source>
</evidence>
<dbReference type="InterPro" id="IPR048799">
    <property type="entry name" value="P68_RBP_TagC-like_beta-prop"/>
</dbReference>
<accession>A0A505DK50</accession>
<protein>
    <submittedName>
        <fullName evidence="2">Teichoic acid biosynthesis protein C</fullName>
    </submittedName>
</protein>
<dbReference type="OrthoDB" id="3968810at2"/>
<name>A0A505DK50_9ACTN</name>
<dbReference type="InterPro" id="IPR006311">
    <property type="entry name" value="TAT_signal"/>
</dbReference>
<feature type="domain" description="P68 RBP/TagC-like beta-propeller" evidence="1">
    <location>
        <begin position="58"/>
        <end position="328"/>
    </location>
</feature>